<dbReference type="RefSeq" id="XP_016463508.1">
    <property type="nucleotide sequence ID" value="XM_016608022.1"/>
</dbReference>
<evidence type="ECO:0000313" key="2">
    <source>
        <dbReference type="RefSeq" id="XP_016463508.1"/>
    </source>
</evidence>
<dbReference type="KEGG" id="nta:107786531"/>
<feature type="region of interest" description="Disordered" evidence="1">
    <location>
        <begin position="171"/>
        <end position="375"/>
    </location>
</feature>
<evidence type="ECO:0000256" key="1">
    <source>
        <dbReference type="SAM" id="MobiDB-lite"/>
    </source>
</evidence>
<feature type="compositionally biased region" description="Basic residues" evidence="1">
    <location>
        <begin position="22"/>
        <end position="33"/>
    </location>
</feature>
<gene>
    <name evidence="2" type="primary">LOC107786531</name>
</gene>
<feature type="region of interest" description="Disordered" evidence="1">
    <location>
        <begin position="1"/>
        <end position="111"/>
    </location>
</feature>
<feature type="compositionally biased region" description="Acidic residues" evidence="1">
    <location>
        <begin position="257"/>
        <end position="276"/>
    </location>
</feature>
<accession>A0A1S3ZGD4</accession>
<feature type="region of interest" description="Disordered" evidence="1">
    <location>
        <begin position="404"/>
        <end position="440"/>
    </location>
</feature>
<organism evidence="2">
    <name type="scientific">Nicotiana tabacum</name>
    <name type="common">Common tobacco</name>
    <dbReference type="NCBI Taxonomy" id="4097"/>
    <lineage>
        <taxon>Eukaryota</taxon>
        <taxon>Viridiplantae</taxon>
        <taxon>Streptophyta</taxon>
        <taxon>Embryophyta</taxon>
        <taxon>Tracheophyta</taxon>
        <taxon>Spermatophyta</taxon>
        <taxon>Magnoliopsida</taxon>
        <taxon>eudicotyledons</taxon>
        <taxon>Gunneridae</taxon>
        <taxon>Pentapetalae</taxon>
        <taxon>asterids</taxon>
        <taxon>lamiids</taxon>
        <taxon>Solanales</taxon>
        <taxon>Solanaceae</taxon>
        <taxon>Nicotianoideae</taxon>
        <taxon>Nicotianeae</taxon>
        <taxon>Nicotiana</taxon>
    </lineage>
</organism>
<dbReference type="OrthoDB" id="10578268at2759"/>
<proteinExistence type="predicted"/>
<feature type="compositionally biased region" description="Polar residues" evidence="1">
    <location>
        <begin position="410"/>
        <end position="420"/>
    </location>
</feature>
<protein>
    <submittedName>
        <fullName evidence="2">Neurofilament heavy polypeptide-like</fullName>
    </submittedName>
</protein>
<feature type="compositionally biased region" description="Acidic residues" evidence="1">
    <location>
        <begin position="284"/>
        <end position="296"/>
    </location>
</feature>
<dbReference type="PaxDb" id="4097-A0A1S3ZGD4"/>
<name>A0A1S3ZGD4_TOBAC</name>
<feature type="compositionally biased region" description="Basic and acidic residues" evidence="1">
    <location>
        <begin position="171"/>
        <end position="184"/>
    </location>
</feature>
<feature type="compositionally biased region" description="Basic residues" evidence="1">
    <location>
        <begin position="95"/>
        <end position="106"/>
    </location>
</feature>
<sequence length="484" mass="52623">MPKANQTPSKAKSPTKAEAKPKIMKPKSKKNAKSSREPTPTPAPSLLISSTIPTSSSPIPIVHVVPIITTSTVSPPPKTTTHEPELPAKNTSKSTKVKATPRKSVKKVHDVATYGNTVARESVVQGKSVPATTDQVQYPSSKLHVLVSAIDTTPLDTLPPMSEKAQVEKFTVEKDDGDLGKEVDATAVEPVVKGGGSKEHVQKEASYGLSFSWTEDEKDDRGEKEVKVVNIHEEHDAQNIVNEEEKSENEGASGDEKESDTDDKIEEEVSESEGEDQEKVSGSEGDDKESEEEEGNVSEKSEGSMTIESIIIAPSEETTEETRAQEPRSLITHFTGDEEVSSDEDDVPLSEVGKKSKKTPMKSMKTPLTRSKRKVVDAQIIKESRSAKKPKKKVSIVEPVVEVDGENESDSALQAKSATPNRKGVKVTRPATSPTRVSRGKTRKIVLAAVDQLTEFRNRKVLNGKILANTDEKGMPQLLEKLEL</sequence>
<feature type="compositionally biased region" description="Acidic residues" evidence="1">
    <location>
        <begin position="337"/>
        <end position="348"/>
    </location>
</feature>
<dbReference type="AlphaFoldDB" id="A0A1S3ZGD4"/>
<reference evidence="2" key="1">
    <citation type="submission" date="2025-08" db="UniProtKB">
        <authorList>
            <consortium name="RefSeq"/>
        </authorList>
    </citation>
    <scope>IDENTIFICATION</scope>
</reference>
<feature type="compositionally biased region" description="Low complexity" evidence="1">
    <location>
        <begin position="44"/>
        <end position="73"/>
    </location>
</feature>
<feature type="compositionally biased region" description="Basic and acidic residues" evidence="1">
    <location>
        <begin position="219"/>
        <end position="237"/>
    </location>
</feature>
<feature type="compositionally biased region" description="Polar residues" evidence="1">
    <location>
        <begin position="1"/>
        <end position="12"/>
    </location>
</feature>